<evidence type="ECO:0000313" key="1">
    <source>
        <dbReference type="EMBL" id="EEB18144.1"/>
    </source>
</evidence>
<dbReference type="EMBL" id="DS235833">
    <property type="protein sequence ID" value="EEB18144.1"/>
    <property type="molecule type" value="Genomic_DNA"/>
</dbReference>
<dbReference type="Proteomes" id="UP000009046">
    <property type="component" value="Unassembled WGS sequence"/>
</dbReference>
<sequence length="53" mass="6078">MAGTWQSSNLIDYFIAFPLLYVDVQVCQTHGEQVFGKKTGNFFEISNQYQSLI</sequence>
<dbReference type="InParanoid" id="E0VXN8"/>
<dbReference type="CTD" id="8231576"/>
<reference evidence="2" key="3">
    <citation type="submission" date="2021-02" db="UniProtKB">
        <authorList>
            <consortium name="EnsemblMetazoa"/>
        </authorList>
    </citation>
    <scope>IDENTIFICATION</scope>
    <source>
        <strain evidence="2">USDA</strain>
    </source>
</reference>
<evidence type="ECO:0000313" key="2">
    <source>
        <dbReference type="EnsemblMetazoa" id="PHUM503200-PA"/>
    </source>
</evidence>
<dbReference type="HOGENOM" id="CLU_3071099_0_0_1"/>
<dbReference type="AlphaFoldDB" id="E0VXN8"/>
<gene>
    <name evidence="2" type="primary">8231576</name>
    <name evidence="1" type="ORF">Phum_PHUM503200</name>
</gene>
<organism>
    <name type="scientific">Pediculus humanus subsp. corporis</name>
    <name type="common">Body louse</name>
    <dbReference type="NCBI Taxonomy" id="121224"/>
    <lineage>
        <taxon>Eukaryota</taxon>
        <taxon>Metazoa</taxon>
        <taxon>Ecdysozoa</taxon>
        <taxon>Arthropoda</taxon>
        <taxon>Hexapoda</taxon>
        <taxon>Insecta</taxon>
        <taxon>Pterygota</taxon>
        <taxon>Neoptera</taxon>
        <taxon>Paraneoptera</taxon>
        <taxon>Psocodea</taxon>
        <taxon>Troctomorpha</taxon>
        <taxon>Phthiraptera</taxon>
        <taxon>Anoplura</taxon>
        <taxon>Pediculidae</taxon>
        <taxon>Pediculus</taxon>
    </lineage>
</organism>
<dbReference type="KEGG" id="phu:Phum_PHUM503200"/>
<dbReference type="EnsemblMetazoa" id="PHUM503200-RA">
    <property type="protein sequence ID" value="PHUM503200-PA"/>
    <property type="gene ID" value="PHUM503200"/>
</dbReference>
<dbReference type="RefSeq" id="XP_002430882.1">
    <property type="nucleotide sequence ID" value="XM_002430837.1"/>
</dbReference>
<dbReference type="EMBL" id="AAZO01006116">
    <property type="status" value="NOT_ANNOTATED_CDS"/>
    <property type="molecule type" value="Genomic_DNA"/>
</dbReference>
<dbReference type="VEuPathDB" id="VectorBase:PHUM503200"/>
<protein>
    <submittedName>
        <fullName evidence="1 2">Uncharacterized protein</fullName>
    </submittedName>
</protein>
<evidence type="ECO:0000313" key="3">
    <source>
        <dbReference type="Proteomes" id="UP000009046"/>
    </source>
</evidence>
<proteinExistence type="predicted"/>
<accession>E0VXN8</accession>
<name>E0VXN8_PEDHC</name>
<reference evidence="1" key="2">
    <citation type="submission" date="2007-04" db="EMBL/GenBank/DDBJ databases">
        <title>The genome of the human body louse.</title>
        <authorList>
            <consortium name="The Human Body Louse Genome Consortium"/>
            <person name="Kirkness E."/>
            <person name="Walenz B."/>
            <person name="Hass B."/>
            <person name="Bruggner R."/>
            <person name="Strausberg R."/>
        </authorList>
    </citation>
    <scope>NUCLEOTIDE SEQUENCE</scope>
    <source>
        <strain evidence="1">USDA</strain>
    </source>
</reference>
<keyword evidence="3" id="KW-1185">Reference proteome</keyword>
<dbReference type="GeneID" id="8231576"/>
<reference evidence="1" key="1">
    <citation type="submission" date="2007-04" db="EMBL/GenBank/DDBJ databases">
        <title>Annotation of Pediculus humanus corporis strain USDA.</title>
        <authorList>
            <person name="Kirkness E."/>
            <person name="Hannick L."/>
            <person name="Hass B."/>
            <person name="Bruggner R."/>
            <person name="Lawson D."/>
            <person name="Bidwell S."/>
            <person name="Joardar V."/>
            <person name="Caler E."/>
            <person name="Walenz B."/>
            <person name="Inman J."/>
            <person name="Schobel S."/>
            <person name="Galinsky K."/>
            <person name="Amedeo P."/>
            <person name="Strausberg R."/>
        </authorList>
    </citation>
    <scope>NUCLEOTIDE SEQUENCE</scope>
    <source>
        <strain evidence="1">USDA</strain>
    </source>
</reference>